<dbReference type="EMBL" id="CAUYUJ010006642">
    <property type="protein sequence ID" value="CAK0818074.1"/>
    <property type="molecule type" value="Genomic_DNA"/>
</dbReference>
<evidence type="ECO:0000313" key="1">
    <source>
        <dbReference type="EMBL" id="CAK0818074.1"/>
    </source>
</evidence>
<sequence>MAPLFFFLRAPPGLAMVYVRSREDKSGATGGSGIPGDAVAPEVLAARRGPLAAAALLSDAHGAQGAVAASPGRAARAPCLPRARKRLELVTIGAPAQPFRWCASPARRLVADGREVFRQC</sequence>
<name>A0ABN9RMP8_9DINO</name>
<comment type="caution">
    <text evidence="1">The sequence shown here is derived from an EMBL/GenBank/DDBJ whole genome shotgun (WGS) entry which is preliminary data.</text>
</comment>
<accession>A0ABN9RMP8</accession>
<protein>
    <submittedName>
        <fullName evidence="1">Uncharacterized protein</fullName>
    </submittedName>
</protein>
<organism evidence="1 2">
    <name type="scientific">Prorocentrum cordatum</name>
    <dbReference type="NCBI Taxonomy" id="2364126"/>
    <lineage>
        <taxon>Eukaryota</taxon>
        <taxon>Sar</taxon>
        <taxon>Alveolata</taxon>
        <taxon>Dinophyceae</taxon>
        <taxon>Prorocentrales</taxon>
        <taxon>Prorocentraceae</taxon>
        <taxon>Prorocentrum</taxon>
    </lineage>
</organism>
<gene>
    <name evidence="1" type="ORF">PCOR1329_LOCUS20449</name>
</gene>
<reference evidence="1" key="1">
    <citation type="submission" date="2023-10" db="EMBL/GenBank/DDBJ databases">
        <authorList>
            <person name="Chen Y."/>
            <person name="Shah S."/>
            <person name="Dougan E. K."/>
            <person name="Thang M."/>
            <person name="Chan C."/>
        </authorList>
    </citation>
    <scope>NUCLEOTIDE SEQUENCE [LARGE SCALE GENOMIC DNA]</scope>
</reference>
<keyword evidence="2" id="KW-1185">Reference proteome</keyword>
<proteinExistence type="predicted"/>
<evidence type="ECO:0000313" key="2">
    <source>
        <dbReference type="Proteomes" id="UP001189429"/>
    </source>
</evidence>
<dbReference type="Proteomes" id="UP001189429">
    <property type="component" value="Unassembled WGS sequence"/>
</dbReference>